<evidence type="ECO:0000256" key="2">
    <source>
        <dbReference type="ARBA" id="ARBA00022448"/>
    </source>
</evidence>
<dbReference type="OrthoDB" id="4045at2"/>
<evidence type="ECO:0000313" key="12">
    <source>
        <dbReference type="Proteomes" id="UP000199227"/>
    </source>
</evidence>
<evidence type="ECO:0000259" key="10">
    <source>
        <dbReference type="Pfam" id="PF01618"/>
    </source>
</evidence>
<feature type="transmembrane region" description="Helical" evidence="9">
    <location>
        <begin position="129"/>
        <end position="151"/>
    </location>
</feature>
<evidence type="ECO:0000256" key="8">
    <source>
        <dbReference type="RuleBase" id="RU004057"/>
    </source>
</evidence>
<name>A0A1I5SFS1_9BACT</name>
<dbReference type="PANTHER" id="PTHR30625">
    <property type="entry name" value="PROTEIN TOLQ"/>
    <property type="match status" value="1"/>
</dbReference>
<dbReference type="PANTHER" id="PTHR30625:SF15">
    <property type="entry name" value="BIOPOLYMER TRANSPORT PROTEIN EXBB"/>
    <property type="match status" value="1"/>
</dbReference>
<reference evidence="11 12" key="1">
    <citation type="submission" date="2016-10" db="EMBL/GenBank/DDBJ databases">
        <authorList>
            <person name="de Groot N.N."/>
        </authorList>
    </citation>
    <scope>NUCLEOTIDE SEQUENCE [LARGE SCALE GENOMIC DNA]</scope>
    <source>
        <strain evidence="11 12">EP1-55-1</strain>
    </source>
</reference>
<sequence length="175" mass="18794">MGLIEYIEAGGVIMKILLVMNTIGIALMVTKVIQILIYNKKAEQHADEILSEFSSIASKDKDTIIILIKELLQSRLKRLEKGLPTVKNIATTATLFGLLGTVVGVLMAFEGIAKVGMGNAQVFANGISMALVTTVGGLIVAIIHTVGYNYIMAYLDSVEANLEEVILSKILGSNQ</sequence>
<keyword evidence="6 9" id="KW-1133">Transmembrane helix</keyword>
<comment type="similarity">
    <text evidence="8">Belongs to the exbB/tolQ family.</text>
</comment>
<dbReference type="Proteomes" id="UP000199227">
    <property type="component" value="Unassembled WGS sequence"/>
</dbReference>
<dbReference type="GO" id="GO:0017038">
    <property type="term" value="P:protein import"/>
    <property type="evidence" value="ECO:0007669"/>
    <property type="project" value="TreeGrafter"/>
</dbReference>
<evidence type="ECO:0000256" key="1">
    <source>
        <dbReference type="ARBA" id="ARBA00004429"/>
    </source>
</evidence>
<evidence type="ECO:0000256" key="5">
    <source>
        <dbReference type="ARBA" id="ARBA00022927"/>
    </source>
</evidence>
<evidence type="ECO:0000256" key="4">
    <source>
        <dbReference type="ARBA" id="ARBA00022692"/>
    </source>
</evidence>
<keyword evidence="3" id="KW-1003">Cell membrane</keyword>
<dbReference type="RefSeq" id="WP_092913374.1">
    <property type="nucleotide sequence ID" value="NZ_FOXB01000033.1"/>
</dbReference>
<feature type="transmembrane region" description="Helical" evidence="9">
    <location>
        <begin position="85"/>
        <end position="109"/>
    </location>
</feature>
<dbReference type="Pfam" id="PF01618">
    <property type="entry name" value="MotA_ExbB"/>
    <property type="match status" value="1"/>
</dbReference>
<dbReference type="InterPro" id="IPR002898">
    <property type="entry name" value="MotA_ExbB_proton_chnl"/>
</dbReference>
<proteinExistence type="inferred from homology"/>
<organism evidence="11 12">
    <name type="scientific">Hydrogenimonas thermophila</name>
    <dbReference type="NCBI Taxonomy" id="223786"/>
    <lineage>
        <taxon>Bacteria</taxon>
        <taxon>Pseudomonadati</taxon>
        <taxon>Campylobacterota</taxon>
        <taxon>Epsilonproteobacteria</taxon>
        <taxon>Campylobacterales</taxon>
        <taxon>Hydrogenimonadaceae</taxon>
        <taxon>Hydrogenimonas</taxon>
    </lineage>
</organism>
<evidence type="ECO:0000256" key="7">
    <source>
        <dbReference type="ARBA" id="ARBA00023136"/>
    </source>
</evidence>
<feature type="domain" description="MotA/TolQ/ExbB proton channel" evidence="10">
    <location>
        <begin position="50"/>
        <end position="163"/>
    </location>
</feature>
<keyword evidence="7 9" id="KW-0472">Membrane</keyword>
<protein>
    <submittedName>
        <fullName evidence="11">Biopolymer transport protein ExbB</fullName>
    </submittedName>
</protein>
<keyword evidence="4 9" id="KW-0812">Transmembrane</keyword>
<dbReference type="EMBL" id="FOXB01000033">
    <property type="protein sequence ID" value="SFP69186.1"/>
    <property type="molecule type" value="Genomic_DNA"/>
</dbReference>
<evidence type="ECO:0000313" key="11">
    <source>
        <dbReference type="EMBL" id="SFP69186.1"/>
    </source>
</evidence>
<evidence type="ECO:0000256" key="9">
    <source>
        <dbReference type="SAM" id="Phobius"/>
    </source>
</evidence>
<dbReference type="InterPro" id="IPR050790">
    <property type="entry name" value="ExbB/TolQ_transport"/>
</dbReference>
<dbReference type="AlphaFoldDB" id="A0A1I5SFS1"/>
<accession>A0A1I5SFS1</accession>
<keyword evidence="5 8" id="KW-0653">Protein transport</keyword>
<keyword evidence="2 8" id="KW-0813">Transport</keyword>
<dbReference type="GO" id="GO:0005886">
    <property type="term" value="C:plasma membrane"/>
    <property type="evidence" value="ECO:0007669"/>
    <property type="project" value="UniProtKB-SubCell"/>
</dbReference>
<comment type="subcellular location">
    <subcellularLocation>
        <location evidence="1">Cell inner membrane</location>
        <topology evidence="1">Multi-pass membrane protein</topology>
    </subcellularLocation>
    <subcellularLocation>
        <location evidence="8">Membrane</location>
        <topology evidence="8">Multi-pass membrane protein</topology>
    </subcellularLocation>
</comment>
<evidence type="ECO:0000256" key="3">
    <source>
        <dbReference type="ARBA" id="ARBA00022475"/>
    </source>
</evidence>
<evidence type="ECO:0000256" key="6">
    <source>
        <dbReference type="ARBA" id="ARBA00022989"/>
    </source>
</evidence>
<feature type="transmembrane region" description="Helical" evidence="9">
    <location>
        <begin position="12"/>
        <end position="33"/>
    </location>
</feature>
<keyword evidence="12" id="KW-1185">Reference proteome</keyword>
<dbReference type="STRING" id="223786.SAMN05216234_13318"/>
<gene>
    <name evidence="11" type="ORF">SAMN05216234_13318</name>
</gene>